<evidence type="ECO:0000259" key="8">
    <source>
        <dbReference type="PROSITE" id="PS50048"/>
    </source>
</evidence>
<comment type="caution">
    <text evidence="9">The sequence shown here is derived from an EMBL/GenBank/DDBJ whole genome shotgun (WGS) entry which is preliminary data.</text>
</comment>
<dbReference type="CDD" id="cd00067">
    <property type="entry name" value="GAL4"/>
    <property type="match status" value="1"/>
</dbReference>
<keyword evidence="10" id="KW-1185">Reference proteome</keyword>
<dbReference type="PANTHER" id="PTHR31779:SF6">
    <property type="entry name" value="SNOAL-LIKE DOMAIN-CONTAINING PROTEIN"/>
    <property type="match status" value="1"/>
</dbReference>
<accession>A0AAD4KHD0</accession>
<dbReference type="PROSITE" id="PS00463">
    <property type="entry name" value="ZN2_CY6_FUNGAL_1"/>
    <property type="match status" value="1"/>
</dbReference>
<keyword evidence="6" id="KW-0539">Nucleus</keyword>
<keyword evidence="1" id="KW-0479">Metal-binding</keyword>
<feature type="compositionally biased region" description="Polar residues" evidence="7">
    <location>
        <begin position="105"/>
        <end position="124"/>
    </location>
</feature>
<evidence type="ECO:0000256" key="4">
    <source>
        <dbReference type="ARBA" id="ARBA00023125"/>
    </source>
</evidence>
<evidence type="ECO:0000256" key="6">
    <source>
        <dbReference type="ARBA" id="ARBA00023242"/>
    </source>
</evidence>
<dbReference type="GO" id="GO:0008270">
    <property type="term" value="F:zinc ion binding"/>
    <property type="evidence" value="ECO:0007669"/>
    <property type="project" value="InterPro"/>
</dbReference>
<dbReference type="GO" id="GO:0000981">
    <property type="term" value="F:DNA-binding transcription factor activity, RNA polymerase II-specific"/>
    <property type="evidence" value="ECO:0007669"/>
    <property type="project" value="InterPro"/>
</dbReference>
<organism evidence="9 10">
    <name type="scientific">Talaromyces proteolyticus</name>
    <dbReference type="NCBI Taxonomy" id="1131652"/>
    <lineage>
        <taxon>Eukaryota</taxon>
        <taxon>Fungi</taxon>
        <taxon>Dikarya</taxon>
        <taxon>Ascomycota</taxon>
        <taxon>Pezizomycotina</taxon>
        <taxon>Eurotiomycetes</taxon>
        <taxon>Eurotiomycetidae</taxon>
        <taxon>Eurotiales</taxon>
        <taxon>Trichocomaceae</taxon>
        <taxon>Talaromyces</taxon>
        <taxon>Talaromyces sect. Bacilispori</taxon>
    </lineage>
</organism>
<evidence type="ECO:0000256" key="1">
    <source>
        <dbReference type="ARBA" id="ARBA00022723"/>
    </source>
</evidence>
<dbReference type="EMBL" id="JAJTJA010000011">
    <property type="protein sequence ID" value="KAH8692358.1"/>
    <property type="molecule type" value="Genomic_DNA"/>
</dbReference>
<dbReference type="GO" id="GO:0009410">
    <property type="term" value="P:response to xenobiotic stimulus"/>
    <property type="evidence" value="ECO:0007669"/>
    <property type="project" value="TreeGrafter"/>
</dbReference>
<dbReference type="AlphaFoldDB" id="A0AAD4KHD0"/>
<evidence type="ECO:0000256" key="5">
    <source>
        <dbReference type="ARBA" id="ARBA00023163"/>
    </source>
</evidence>
<dbReference type="PANTHER" id="PTHR31779">
    <property type="entry name" value="2-NITROPROPANE DIOXYGENASE FAMILY, PUTATIVE (AFU_ORTHOLOGUE AFUA_2G17430)-RELATED"/>
    <property type="match status" value="1"/>
</dbReference>
<keyword evidence="5" id="KW-0804">Transcription</keyword>
<dbReference type="InterPro" id="IPR036864">
    <property type="entry name" value="Zn2-C6_fun-type_DNA-bd_sf"/>
</dbReference>
<dbReference type="SMART" id="SM00066">
    <property type="entry name" value="GAL4"/>
    <property type="match status" value="1"/>
</dbReference>
<dbReference type="RefSeq" id="XP_046068355.1">
    <property type="nucleotide sequence ID" value="XM_046214452.1"/>
</dbReference>
<keyword evidence="4" id="KW-0238">DNA-binding</keyword>
<evidence type="ECO:0000256" key="7">
    <source>
        <dbReference type="SAM" id="MobiDB-lite"/>
    </source>
</evidence>
<evidence type="ECO:0000256" key="3">
    <source>
        <dbReference type="ARBA" id="ARBA00023015"/>
    </source>
</evidence>
<protein>
    <recommendedName>
        <fullName evidence="8">Zn(2)-C6 fungal-type domain-containing protein</fullName>
    </recommendedName>
</protein>
<dbReference type="GO" id="GO:0003677">
    <property type="term" value="F:DNA binding"/>
    <property type="evidence" value="ECO:0007669"/>
    <property type="project" value="UniProtKB-KW"/>
</dbReference>
<dbReference type="GeneID" id="70244739"/>
<dbReference type="CDD" id="cd12148">
    <property type="entry name" value="fungal_TF_MHR"/>
    <property type="match status" value="1"/>
</dbReference>
<feature type="region of interest" description="Disordered" evidence="7">
    <location>
        <begin position="57"/>
        <end position="88"/>
    </location>
</feature>
<dbReference type="Gene3D" id="4.10.240.10">
    <property type="entry name" value="Zn(2)-C6 fungal-type DNA-binding domain"/>
    <property type="match status" value="1"/>
</dbReference>
<dbReference type="Proteomes" id="UP001201262">
    <property type="component" value="Unassembled WGS sequence"/>
</dbReference>
<evidence type="ECO:0000256" key="2">
    <source>
        <dbReference type="ARBA" id="ARBA00022833"/>
    </source>
</evidence>
<dbReference type="Pfam" id="PF00172">
    <property type="entry name" value="Zn_clus"/>
    <property type="match status" value="1"/>
</dbReference>
<dbReference type="InterPro" id="IPR052478">
    <property type="entry name" value="Metabolite_Synth_Reg"/>
</dbReference>
<evidence type="ECO:0000313" key="10">
    <source>
        <dbReference type="Proteomes" id="UP001201262"/>
    </source>
</evidence>
<evidence type="ECO:0000313" key="9">
    <source>
        <dbReference type="EMBL" id="KAH8692358.1"/>
    </source>
</evidence>
<feature type="region of interest" description="Disordered" evidence="7">
    <location>
        <begin position="103"/>
        <end position="124"/>
    </location>
</feature>
<keyword evidence="2" id="KW-0862">Zinc</keyword>
<feature type="domain" description="Zn(2)-C6 fungal-type" evidence="8">
    <location>
        <begin position="19"/>
        <end position="48"/>
    </location>
</feature>
<proteinExistence type="predicted"/>
<keyword evidence="3" id="KW-0805">Transcription regulation</keyword>
<gene>
    <name evidence="9" type="ORF">BGW36DRAFT_363351</name>
</gene>
<reference evidence="9" key="1">
    <citation type="submission" date="2021-12" db="EMBL/GenBank/DDBJ databases">
        <title>Convergent genome expansion in fungi linked to evolution of root-endophyte symbiosis.</title>
        <authorList>
            <consortium name="DOE Joint Genome Institute"/>
            <person name="Ke Y.-H."/>
            <person name="Bonito G."/>
            <person name="Liao H.-L."/>
            <person name="Looney B."/>
            <person name="Rojas-Flechas A."/>
            <person name="Nash J."/>
            <person name="Hameed K."/>
            <person name="Schadt C."/>
            <person name="Martin F."/>
            <person name="Crous P.W."/>
            <person name="Miettinen O."/>
            <person name="Magnuson J.K."/>
            <person name="Labbe J."/>
            <person name="Jacobson D."/>
            <person name="Doktycz M.J."/>
            <person name="Veneault-Fourrey C."/>
            <person name="Kuo A."/>
            <person name="Mondo S."/>
            <person name="Calhoun S."/>
            <person name="Riley R."/>
            <person name="Ohm R."/>
            <person name="LaButti K."/>
            <person name="Andreopoulos B."/>
            <person name="Pangilinan J."/>
            <person name="Nolan M."/>
            <person name="Tritt A."/>
            <person name="Clum A."/>
            <person name="Lipzen A."/>
            <person name="Daum C."/>
            <person name="Barry K."/>
            <person name="Grigoriev I.V."/>
            <person name="Vilgalys R."/>
        </authorList>
    </citation>
    <scope>NUCLEOTIDE SEQUENCE</scope>
    <source>
        <strain evidence="9">PMI_201</strain>
    </source>
</reference>
<sequence length="660" mass="73995">MSSAPNDTSLRPRIRIRQACQSCRKRRRKCNGLYPCSQCVAYSYECEYLQGQQDHRPFRRQSSADNHTDHDKSICTNPTTDQHRNHQAEESNIMKEHAHDRNTAHMENSGSSPFIHFPSNSPKTSNLNKNTDYGKAEPRPAVDAAKGRFSNPHSGILLPRRVSRSIDLPIELRFHSYGWNVNTRPEPSAVVNPVVCRWLSFQNVTLYSDIFFEVVDPVYHFISRKRYYERCADMWEKATALVMRASPQWLDLEALVAGVISLGSFFAEDPSPLESQLVDHAKKILDVGCACAPGRLSLDQTAGWILRTLYLRLTTRPHLAWYASCSTMHVVEAMGLHVDLSNVDLAANERRMMTPEILASRKKLLECATFLNAIISADYGRSRVVLQEFPTVAANPVTDLGSSTGLMKLAQILSSLDTSLSDASRIDILSTVKALPDEPPVFVLLKTDVAIHMFRKHVRLESEKLPDSQSKLMLSLIRSALSEVRCLLPFRHAWWNILCTPFQSLMVLLAMDSDESLVLINEAMSILQAVHALFPTYLAAEAFHTAQTLVKGLKKRKMRQVQFLENEYSLSNPKQLNLTGSCDSNNNIDGINVNLSMDPATNLSNSSDGESTILNEAETLLTDWFSGASDLDQLLNMDIFSPNGGQVLYGGEAMDLFNFP</sequence>
<name>A0AAD4KHD0_9EURO</name>
<dbReference type="InterPro" id="IPR001138">
    <property type="entry name" value="Zn2Cys6_DnaBD"/>
</dbReference>
<dbReference type="SUPFAM" id="SSF57701">
    <property type="entry name" value="Zn2/Cys6 DNA-binding domain"/>
    <property type="match status" value="1"/>
</dbReference>
<dbReference type="PROSITE" id="PS50048">
    <property type="entry name" value="ZN2_CY6_FUNGAL_2"/>
    <property type="match status" value="1"/>
</dbReference>